<accession>A0ABV6QIK9</accession>
<evidence type="ECO:0000313" key="4">
    <source>
        <dbReference type="Proteomes" id="UP001589890"/>
    </source>
</evidence>
<dbReference type="EMBL" id="JBHLTC010000011">
    <property type="protein sequence ID" value="MFC0624478.1"/>
    <property type="molecule type" value="Genomic_DNA"/>
</dbReference>
<dbReference type="Pfam" id="PF11241">
    <property type="entry name" value="DUF3043"/>
    <property type="match status" value="1"/>
</dbReference>
<comment type="caution">
    <text evidence="3">The sequence shown here is derived from an EMBL/GenBank/DDBJ whole genome shotgun (WGS) entry which is preliminary data.</text>
</comment>
<reference evidence="3 4" key="1">
    <citation type="submission" date="2024-09" db="EMBL/GenBank/DDBJ databases">
        <authorList>
            <person name="Sun Q."/>
            <person name="Mori K."/>
        </authorList>
    </citation>
    <scope>NUCLEOTIDE SEQUENCE [LARGE SCALE GENOMIC DNA]</scope>
    <source>
        <strain evidence="3 4">CGMCC 1.15906</strain>
    </source>
</reference>
<feature type="transmembrane region" description="Helical" evidence="2">
    <location>
        <begin position="111"/>
        <end position="129"/>
    </location>
</feature>
<dbReference type="Proteomes" id="UP001589890">
    <property type="component" value="Unassembled WGS sequence"/>
</dbReference>
<proteinExistence type="predicted"/>
<protein>
    <submittedName>
        <fullName evidence="3">DUF3043 domain-containing protein</fullName>
    </submittedName>
</protein>
<keyword evidence="2" id="KW-0812">Transmembrane</keyword>
<evidence type="ECO:0000256" key="2">
    <source>
        <dbReference type="SAM" id="Phobius"/>
    </source>
</evidence>
<feature type="compositionally biased region" description="Basic and acidic residues" evidence="1">
    <location>
        <begin position="25"/>
        <end position="46"/>
    </location>
</feature>
<evidence type="ECO:0000256" key="1">
    <source>
        <dbReference type="SAM" id="MobiDB-lite"/>
    </source>
</evidence>
<keyword evidence="2" id="KW-1133">Transmembrane helix</keyword>
<dbReference type="InterPro" id="IPR021403">
    <property type="entry name" value="DUF3043"/>
</dbReference>
<name>A0ABV6QIK9_9ACTN</name>
<keyword evidence="2" id="KW-0472">Membrane</keyword>
<organism evidence="3 4">
    <name type="scientific">Kribbella deserti</name>
    <dbReference type="NCBI Taxonomy" id="1926257"/>
    <lineage>
        <taxon>Bacteria</taxon>
        <taxon>Bacillati</taxon>
        <taxon>Actinomycetota</taxon>
        <taxon>Actinomycetes</taxon>
        <taxon>Propionibacteriales</taxon>
        <taxon>Kribbellaceae</taxon>
        <taxon>Kribbella</taxon>
    </lineage>
</organism>
<evidence type="ECO:0000313" key="3">
    <source>
        <dbReference type="EMBL" id="MFC0624478.1"/>
    </source>
</evidence>
<dbReference type="RefSeq" id="WP_380045895.1">
    <property type="nucleotide sequence ID" value="NZ_JBHLTC010000011.1"/>
</dbReference>
<keyword evidence="4" id="KW-1185">Reference proteome</keyword>
<feature type="transmembrane region" description="Helical" evidence="2">
    <location>
        <begin position="135"/>
        <end position="154"/>
    </location>
</feature>
<feature type="region of interest" description="Disordered" evidence="1">
    <location>
        <begin position="1"/>
        <end position="60"/>
    </location>
</feature>
<gene>
    <name evidence="3" type="ORF">ACFFGN_10435</name>
</gene>
<sequence>MRSSVPVFRRAKTETAPKPTPAAERGPKEGGKGRPTPTRKEAEAARKAGLKKPRTRREAAAYRREKARAERIKVQEAMKSGDDRYLPLADKGKVRRFARDYVDVRWSVMEYALPVLLVFSFAGILFSGIPWVPGAVNMLFLAIILAIALDWFLLTRGLRKAVTERFPDEPTKGVGFYAVRRTMQMRRWRLPKPLVERGQKL</sequence>